<organism evidence="1 2">
    <name type="scientific">Prunus yedoensis var. nudiflora</name>
    <dbReference type="NCBI Taxonomy" id="2094558"/>
    <lineage>
        <taxon>Eukaryota</taxon>
        <taxon>Viridiplantae</taxon>
        <taxon>Streptophyta</taxon>
        <taxon>Embryophyta</taxon>
        <taxon>Tracheophyta</taxon>
        <taxon>Spermatophyta</taxon>
        <taxon>Magnoliopsida</taxon>
        <taxon>eudicotyledons</taxon>
        <taxon>Gunneridae</taxon>
        <taxon>Pentapetalae</taxon>
        <taxon>rosids</taxon>
        <taxon>fabids</taxon>
        <taxon>Rosales</taxon>
        <taxon>Rosaceae</taxon>
        <taxon>Amygdaloideae</taxon>
        <taxon>Amygdaleae</taxon>
        <taxon>Prunus</taxon>
    </lineage>
</organism>
<dbReference type="InterPro" id="IPR044646">
    <property type="entry name" value="EMB1417-like"/>
</dbReference>
<keyword evidence="2" id="KW-1185">Reference proteome</keyword>
<sequence>MKCRKTIKKVGRKEDHLWQKKDSAGSGQKALNLVSGLPNEKETVYGALEKWTAWETDEFPLIAAVKALRILRKRSQWVRVIQIKLFD</sequence>
<dbReference type="AlphaFoldDB" id="A0A314UIA2"/>
<proteinExistence type="predicted"/>
<evidence type="ECO:0000313" key="1">
    <source>
        <dbReference type="EMBL" id="PQM37253.1"/>
    </source>
</evidence>
<dbReference type="OrthoDB" id="999291at2759"/>
<dbReference type="PANTHER" id="PTHR46782:SF2">
    <property type="entry name" value="OS07G0545900 PROTEIN"/>
    <property type="match status" value="1"/>
</dbReference>
<dbReference type="STRING" id="2094558.A0A314UIA2"/>
<dbReference type="Proteomes" id="UP000250321">
    <property type="component" value="Unassembled WGS sequence"/>
</dbReference>
<comment type="caution">
    <text evidence="1">The sequence shown here is derived from an EMBL/GenBank/DDBJ whole genome shotgun (WGS) entry which is preliminary data.</text>
</comment>
<dbReference type="EMBL" id="PJQY01003475">
    <property type="protein sequence ID" value="PQM37253.1"/>
    <property type="molecule type" value="Genomic_DNA"/>
</dbReference>
<name>A0A314UIA2_PRUYE</name>
<evidence type="ECO:0000313" key="2">
    <source>
        <dbReference type="Proteomes" id="UP000250321"/>
    </source>
</evidence>
<dbReference type="PANTHER" id="PTHR46782">
    <property type="entry name" value="OS01G0757700 PROTEIN"/>
    <property type="match status" value="1"/>
</dbReference>
<accession>A0A314UIA2</accession>
<gene>
    <name evidence="1" type="ORF">Pyn_00007</name>
</gene>
<protein>
    <submittedName>
        <fullName evidence="1">Pentatricopeptide repeat-containing protein</fullName>
    </submittedName>
</protein>
<reference evidence="1 2" key="1">
    <citation type="submission" date="2018-02" db="EMBL/GenBank/DDBJ databases">
        <title>Draft genome of wild Prunus yedoensis var. nudiflora.</title>
        <authorList>
            <person name="Baek S."/>
            <person name="Kim J.-H."/>
            <person name="Choi K."/>
            <person name="Kim G.-B."/>
            <person name="Cho A."/>
            <person name="Jang H."/>
            <person name="Shin C.-H."/>
            <person name="Yu H.-J."/>
            <person name="Mun J.-H."/>
        </authorList>
    </citation>
    <scope>NUCLEOTIDE SEQUENCE [LARGE SCALE GENOMIC DNA]</scope>
    <source>
        <strain evidence="2">cv. Jeju island</strain>
        <tissue evidence="1">Leaf</tissue>
    </source>
</reference>